<dbReference type="GO" id="GO:0005524">
    <property type="term" value="F:ATP binding"/>
    <property type="evidence" value="ECO:0007669"/>
    <property type="project" value="UniProtKB-UniRule"/>
</dbReference>
<dbReference type="PANTHER" id="PTHR39217">
    <property type="match status" value="1"/>
</dbReference>
<dbReference type="Pfam" id="PF08443">
    <property type="entry name" value="RimK"/>
    <property type="match status" value="1"/>
</dbReference>
<dbReference type="GO" id="GO:0046872">
    <property type="term" value="F:metal ion binding"/>
    <property type="evidence" value="ECO:0007669"/>
    <property type="project" value="InterPro"/>
</dbReference>
<dbReference type="PANTHER" id="PTHR39217:SF1">
    <property type="entry name" value="GLUTATHIONE SYNTHETASE"/>
    <property type="match status" value="1"/>
</dbReference>
<keyword evidence="1" id="KW-0547">Nucleotide-binding</keyword>
<keyword evidence="1 3" id="KW-0067">ATP-binding</keyword>
<evidence type="ECO:0000313" key="4">
    <source>
        <dbReference type="Proteomes" id="UP000799439"/>
    </source>
</evidence>
<dbReference type="Proteomes" id="UP000799439">
    <property type="component" value="Unassembled WGS sequence"/>
</dbReference>
<accession>A0A9P4MDC7</accession>
<evidence type="ECO:0000256" key="1">
    <source>
        <dbReference type="PROSITE-ProRule" id="PRU00409"/>
    </source>
</evidence>
<dbReference type="InterPro" id="IPR011761">
    <property type="entry name" value="ATP-grasp"/>
</dbReference>
<dbReference type="OrthoDB" id="406765at2759"/>
<evidence type="ECO:0000313" key="3">
    <source>
        <dbReference type="EMBL" id="KAF2149775.1"/>
    </source>
</evidence>
<comment type="caution">
    <text evidence="3">The sequence shown here is derived from an EMBL/GenBank/DDBJ whole genome shotgun (WGS) entry which is preliminary data.</text>
</comment>
<proteinExistence type="predicted"/>
<gene>
    <name evidence="3" type="ORF">K461DRAFT_314872</name>
</gene>
<organism evidence="3 4">
    <name type="scientific">Myriangium duriaei CBS 260.36</name>
    <dbReference type="NCBI Taxonomy" id="1168546"/>
    <lineage>
        <taxon>Eukaryota</taxon>
        <taxon>Fungi</taxon>
        <taxon>Dikarya</taxon>
        <taxon>Ascomycota</taxon>
        <taxon>Pezizomycotina</taxon>
        <taxon>Dothideomycetes</taxon>
        <taxon>Dothideomycetidae</taxon>
        <taxon>Myriangiales</taxon>
        <taxon>Myriangiaceae</taxon>
        <taxon>Myriangium</taxon>
    </lineage>
</organism>
<keyword evidence="4" id="KW-1185">Reference proteome</keyword>
<dbReference type="InterPro" id="IPR013651">
    <property type="entry name" value="ATP-grasp_RimK-type"/>
</dbReference>
<dbReference type="PROSITE" id="PS50975">
    <property type="entry name" value="ATP_GRASP"/>
    <property type="match status" value="1"/>
</dbReference>
<dbReference type="AlphaFoldDB" id="A0A9P4MDC7"/>
<feature type="domain" description="ATP-grasp" evidence="2">
    <location>
        <begin position="95"/>
        <end position="281"/>
    </location>
</feature>
<sequence length="283" mass="30547">MAPQVLLATDSAHPDGEPGGDVLLAALTARGITAEWVNWTDASVPWSEASVIAIRSTWDYCAHLSEFLAWTKSLPATALLHSTEVFVWNTDKKYLLELQAKGVRIVPTKYVTSLAELGNEVRGKGTVVVKPSVGASGLGVQLVTDAGAEWVPEEKGPWVVQPFVESIREEGELSVVVIDGVVTAQIRKIIAKGEFKANRTAGVKFEALIPGDVEAEKVAKVAYEITEKVVGMRLSYARIDLLKWQGGWVVSEVEVTEPSLGFGIVPKTAEHFAGMVKRRIGGT</sequence>
<dbReference type="Gene3D" id="3.30.470.20">
    <property type="entry name" value="ATP-grasp fold, B domain"/>
    <property type="match status" value="1"/>
</dbReference>
<dbReference type="SUPFAM" id="SSF56059">
    <property type="entry name" value="Glutathione synthetase ATP-binding domain-like"/>
    <property type="match status" value="1"/>
</dbReference>
<dbReference type="EMBL" id="ML996090">
    <property type="protein sequence ID" value="KAF2149775.1"/>
    <property type="molecule type" value="Genomic_DNA"/>
</dbReference>
<reference evidence="3" key="1">
    <citation type="journal article" date="2020" name="Stud. Mycol.">
        <title>101 Dothideomycetes genomes: a test case for predicting lifestyles and emergence of pathogens.</title>
        <authorList>
            <person name="Haridas S."/>
            <person name="Albert R."/>
            <person name="Binder M."/>
            <person name="Bloem J."/>
            <person name="Labutti K."/>
            <person name="Salamov A."/>
            <person name="Andreopoulos B."/>
            <person name="Baker S."/>
            <person name="Barry K."/>
            <person name="Bills G."/>
            <person name="Bluhm B."/>
            <person name="Cannon C."/>
            <person name="Castanera R."/>
            <person name="Culley D."/>
            <person name="Daum C."/>
            <person name="Ezra D."/>
            <person name="Gonzalez J."/>
            <person name="Henrissat B."/>
            <person name="Kuo A."/>
            <person name="Liang C."/>
            <person name="Lipzen A."/>
            <person name="Lutzoni F."/>
            <person name="Magnuson J."/>
            <person name="Mondo S."/>
            <person name="Nolan M."/>
            <person name="Ohm R."/>
            <person name="Pangilinan J."/>
            <person name="Park H.-J."/>
            <person name="Ramirez L."/>
            <person name="Alfaro M."/>
            <person name="Sun H."/>
            <person name="Tritt A."/>
            <person name="Yoshinaga Y."/>
            <person name="Zwiers L.-H."/>
            <person name="Turgeon B."/>
            <person name="Goodwin S."/>
            <person name="Spatafora J."/>
            <person name="Crous P."/>
            <person name="Grigoriev I."/>
        </authorList>
    </citation>
    <scope>NUCLEOTIDE SEQUENCE</scope>
    <source>
        <strain evidence="3">CBS 260.36</strain>
    </source>
</reference>
<evidence type="ECO:0000259" key="2">
    <source>
        <dbReference type="PROSITE" id="PS50975"/>
    </source>
</evidence>
<protein>
    <submittedName>
        <fullName evidence="3">Glutathione synthetase ATP-binding domain-like protein</fullName>
    </submittedName>
</protein>
<name>A0A9P4MDC7_9PEZI</name>
<dbReference type="InterPro" id="IPR053191">
    <property type="entry name" value="DcsG_Biosynth_Enzyme"/>
</dbReference>